<dbReference type="STRING" id="1314800.A0A1B7NDF6"/>
<dbReference type="EMBL" id="KV448147">
    <property type="protein sequence ID" value="OAX42896.1"/>
    <property type="molecule type" value="Genomic_DNA"/>
</dbReference>
<feature type="region of interest" description="Disordered" evidence="1">
    <location>
        <begin position="63"/>
        <end position="138"/>
    </location>
</feature>
<proteinExistence type="predicted"/>
<dbReference type="Proteomes" id="UP000092154">
    <property type="component" value="Unassembled WGS sequence"/>
</dbReference>
<organism evidence="2 3">
    <name type="scientific">Rhizopogon vinicolor AM-OR11-026</name>
    <dbReference type="NCBI Taxonomy" id="1314800"/>
    <lineage>
        <taxon>Eukaryota</taxon>
        <taxon>Fungi</taxon>
        <taxon>Dikarya</taxon>
        <taxon>Basidiomycota</taxon>
        <taxon>Agaricomycotina</taxon>
        <taxon>Agaricomycetes</taxon>
        <taxon>Agaricomycetidae</taxon>
        <taxon>Boletales</taxon>
        <taxon>Suillineae</taxon>
        <taxon>Rhizopogonaceae</taxon>
        <taxon>Rhizopogon</taxon>
    </lineage>
</organism>
<evidence type="ECO:0000313" key="3">
    <source>
        <dbReference type="Proteomes" id="UP000092154"/>
    </source>
</evidence>
<evidence type="ECO:0000256" key="1">
    <source>
        <dbReference type="SAM" id="MobiDB-lite"/>
    </source>
</evidence>
<evidence type="ECO:0000313" key="2">
    <source>
        <dbReference type="EMBL" id="OAX42896.1"/>
    </source>
</evidence>
<sequence>MLSKQPQILSGHEIVQAPVPPVLQWAALLTTGALPSSALTYPQLETSSRIGAHLVSEQSDTRHIFQLSTARQSSTASPTHSQSDHEQGSRSPSPNSNPPPSPRYNSRCPLSLHLPKRERPSITPISSYVRRKTPQNSPTVLTFAQREYVERPEVIIPPSLPTIPSVSR</sequence>
<name>A0A1B7NDF6_9AGAM</name>
<gene>
    <name evidence="2" type="ORF">K503DRAFT_263054</name>
</gene>
<keyword evidence="3" id="KW-1185">Reference proteome</keyword>
<feature type="compositionally biased region" description="Polar residues" evidence="1">
    <location>
        <begin position="66"/>
        <end position="81"/>
    </location>
</feature>
<dbReference type="AlphaFoldDB" id="A0A1B7NDF6"/>
<accession>A0A1B7NDF6</accession>
<dbReference type="OrthoDB" id="3233824at2759"/>
<protein>
    <submittedName>
        <fullName evidence="2">Uncharacterized protein</fullName>
    </submittedName>
</protein>
<dbReference type="InParanoid" id="A0A1B7NDF6"/>
<reference evidence="2 3" key="1">
    <citation type="submission" date="2016-06" db="EMBL/GenBank/DDBJ databases">
        <title>Comparative genomics of the ectomycorrhizal sister species Rhizopogon vinicolor and Rhizopogon vesiculosus (Basidiomycota: Boletales) reveals a divergence of the mating type B locus.</title>
        <authorList>
            <consortium name="DOE Joint Genome Institute"/>
            <person name="Mujic A.B."/>
            <person name="Kuo A."/>
            <person name="Tritt A."/>
            <person name="Lipzen A."/>
            <person name="Chen C."/>
            <person name="Johnson J."/>
            <person name="Sharma A."/>
            <person name="Barry K."/>
            <person name="Grigoriev I.V."/>
            <person name="Spatafora J.W."/>
        </authorList>
    </citation>
    <scope>NUCLEOTIDE SEQUENCE [LARGE SCALE GENOMIC DNA]</scope>
    <source>
        <strain evidence="2 3">AM-OR11-026</strain>
    </source>
</reference>